<accession>A0A917M940</accession>
<proteinExistence type="predicted"/>
<gene>
    <name evidence="1" type="ORF">GCM10011398_36160</name>
</gene>
<dbReference type="InterPro" id="IPR027056">
    <property type="entry name" value="Gluconate_2DH_su3"/>
</dbReference>
<dbReference type="RefSeq" id="WP_188456777.1">
    <property type="nucleotide sequence ID" value="NZ_BMFR01000025.1"/>
</dbReference>
<keyword evidence="2" id="KW-1185">Reference proteome</keyword>
<dbReference type="PROSITE" id="PS51318">
    <property type="entry name" value="TAT"/>
    <property type="match status" value="1"/>
</dbReference>
<comment type="caution">
    <text evidence="1">The sequence shown here is derived from an EMBL/GenBank/DDBJ whole genome shotgun (WGS) entry which is preliminary data.</text>
</comment>
<dbReference type="Pfam" id="PF13618">
    <property type="entry name" value="Gluconate_2-dh3"/>
    <property type="match status" value="1"/>
</dbReference>
<dbReference type="EMBL" id="BMFR01000025">
    <property type="protein sequence ID" value="GGG87095.1"/>
    <property type="molecule type" value="Genomic_DNA"/>
</dbReference>
<name>A0A917M940_9BACI</name>
<protein>
    <submittedName>
        <fullName evidence="1">Oxidoreductase</fullName>
    </submittedName>
</protein>
<evidence type="ECO:0000313" key="1">
    <source>
        <dbReference type="EMBL" id="GGG87095.1"/>
    </source>
</evidence>
<reference evidence="1" key="2">
    <citation type="submission" date="2020-09" db="EMBL/GenBank/DDBJ databases">
        <authorList>
            <person name="Sun Q."/>
            <person name="Zhou Y."/>
        </authorList>
    </citation>
    <scope>NUCLEOTIDE SEQUENCE</scope>
    <source>
        <strain evidence="1">CGMCC 1.12754</strain>
    </source>
</reference>
<dbReference type="AlphaFoldDB" id="A0A917M940"/>
<reference evidence="1" key="1">
    <citation type="journal article" date="2014" name="Int. J. Syst. Evol. Microbiol.">
        <title>Complete genome sequence of Corynebacterium casei LMG S-19264T (=DSM 44701T), isolated from a smear-ripened cheese.</title>
        <authorList>
            <consortium name="US DOE Joint Genome Institute (JGI-PGF)"/>
            <person name="Walter F."/>
            <person name="Albersmeier A."/>
            <person name="Kalinowski J."/>
            <person name="Ruckert C."/>
        </authorList>
    </citation>
    <scope>NUCLEOTIDE SEQUENCE</scope>
    <source>
        <strain evidence="1">CGMCC 1.12754</strain>
    </source>
</reference>
<sequence length="249" mass="28376">MTEENNEKSGAENLSRRKFIRNSSYAVGGLAVGGVLGSVIPWGTEDQDQQQQAAKQVKNYNNALMYFSQAEFQTVQAAAERIFPEDDNGPGAKELGVGFYIDHQMAGSYGFNARDYMVPPFFHGEKEQGYQGRLKRREIFRIGLREMQNYSHQKFKKGFTEIAEDEQDKVLSDFADDKVNLSTISASGFFDMLRSMTLEGVYSDPLYGGNKDMDAWKMRNYPGDQMNYTEIIADDNFQEIEPRSLRDHM</sequence>
<dbReference type="Proteomes" id="UP000622860">
    <property type="component" value="Unassembled WGS sequence"/>
</dbReference>
<evidence type="ECO:0000313" key="2">
    <source>
        <dbReference type="Proteomes" id="UP000622860"/>
    </source>
</evidence>
<organism evidence="1 2">
    <name type="scientific">Virgibacillus oceani</name>
    <dbReference type="NCBI Taxonomy" id="1479511"/>
    <lineage>
        <taxon>Bacteria</taxon>
        <taxon>Bacillati</taxon>
        <taxon>Bacillota</taxon>
        <taxon>Bacilli</taxon>
        <taxon>Bacillales</taxon>
        <taxon>Bacillaceae</taxon>
        <taxon>Virgibacillus</taxon>
    </lineage>
</organism>
<dbReference type="InterPro" id="IPR006311">
    <property type="entry name" value="TAT_signal"/>
</dbReference>